<dbReference type="NCBIfam" id="NF002677">
    <property type="entry name" value="PRK02406.1"/>
    <property type="match status" value="1"/>
</dbReference>
<evidence type="ECO:0000256" key="1">
    <source>
        <dbReference type="ARBA" id="ARBA00010945"/>
    </source>
</evidence>
<keyword evidence="14" id="KW-1185">Reference proteome</keyword>
<evidence type="ECO:0000256" key="6">
    <source>
        <dbReference type="ARBA" id="ARBA00022723"/>
    </source>
</evidence>
<comment type="function">
    <text evidence="12">Poorly processive, error-prone DNA polymerase involved in untargeted mutagenesis. Copies undamaged DNA at stalled replication forks, which arise in vivo from mismatched or misaligned primer ends. These misaligned primers can be extended by PolIV. Exhibits no 3'-5' exonuclease (proofreading) activity. May be involved in translesional synthesis, in conjunction with the beta clamp from PolIII.</text>
</comment>
<dbReference type="FunFam" id="3.30.1490.100:FF:000004">
    <property type="entry name" value="DNA polymerase IV"/>
    <property type="match status" value="1"/>
</dbReference>
<comment type="cofactor">
    <cofactor evidence="12">
        <name>Mg(2+)</name>
        <dbReference type="ChEBI" id="CHEBI:18420"/>
    </cofactor>
    <text evidence="12">Binds 2 magnesium ions per subunit.</text>
</comment>
<name>A0A1C2G2S4_9GAMM</name>
<dbReference type="InterPro" id="IPR043502">
    <property type="entry name" value="DNA/RNA_pol_sf"/>
</dbReference>
<dbReference type="GO" id="GO:0000287">
    <property type="term" value="F:magnesium ion binding"/>
    <property type="evidence" value="ECO:0007669"/>
    <property type="project" value="UniProtKB-UniRule"/>
</dbReference>
<reference evidence="13 14" key="1">
    <citation type="submission" date="2018-02" db="EMBL/GenBank/DDBJ databases">
        <title>Insights into the biology of acidophilic members of the Acidiferrobacteraceae family derived from comparative genomic analyses.</title>
        <authorList>
            <person name="Issotta F."/>
            <person name="Thyssen C."/>
            <person name="Mena C."/>
            <person name="Moya A."/>
            <person name="Bellenberg S."/>
            <person name="Sproer C."/>
            <person name="Covarrubias P.C."/>
            <person name="Sand W."/>
            <person name="Quatrini R."/>
            <person name="Vera M."/>
        </authorList>
    </citation>
    <scope>NUCLEOTIDE SEQUENCE [LARGE SCALE GENOMIC DNA]</scope>
    <source>
        <strain evidence="14">m-1</strain>
    </source>
</reference>
<comment type="catalytic activity">
    <reaction evidence="11 12">
        <text>DNA(n) + a 2'-deoxyribonucleoside 5'-triphosphate = DNA(n+1) + diphosphate</text>
        <dbReference type="Rhea" id="RHEA:22508"/>
        <dbReference type="Rhea" id="RHEA-COMP:17339"/>
        <dbReference type="Rhea" id="RHEA-COMP:17340"/>
        <dbReference type="ChEBI" id="CHEBI:33019"/>
        <dbReference type="ChEBI" id="CHEBI:61560"/>
        <dbReference type="ChEBI" id="CHEBI:173112"/>
        <dbReference type="EC" id="2.7.7.7"/>
    </reaction>
</comment>
<dbReference type="RefSeq" id="WP_065969741.1">
    <property type="nucleotide sequence ID" value="NZ_CP080624.1"/>
</dbReference>
<dbReference type="SUPFAM" id="SSF100879">
    <property type="entry name" value="Lesion bypass DNA polymerase (Y-family), little finger domain"/>
    <property type="match status" value="1"/>
</dbReference>
<evidence type="ECO:0000313" key="14">
    <source>
        <dbReference type="Proteomes" id="UP000253250"/>
    </source>
</evidence>
<dbReference type="GO" id="GO:0003684">
    <property type="term" value="F:damaged DNA binding"/>
    <property type="evidence" value="ECO:0007669"/>
    <property type="project" value="InterPro"/>
</dbReference>
<evidence type="ECO:0000313" key="13">
    <source>
        <dbReference type="EMBL" id="RCN57268.1"/>
    </source>
</evidence>
<dbReference type="Gene3D" id="3.30.1490.100">
    <property type="entry name" value="DNA polymerase, Y-family, little finger domain"/>
    <property type="match status" value="1"/>
</dbReference>
<evidence type="ECO:0000256" key="10">
    <source>
        <dbReference type="ARBA" id="ARBA00023204"/>
    </source>
</evidence>
<dbReference type="GO" id="GO:0003887">
    <property type="term" value="F:DNA-directed DNA polymerase activity"/>
    <property type="evidence" value="ECO:0007669"/>
    <property type="project" value="UniProtKB-UniRule"/>
</dbReference>
<dbReference type="EMBL" id="PSYR01000002">
    <property type="protein sequence ID" value="RCN57268.1"/>
    <property type="molecule type" value="Genomic_DNA"/>
</dbReference>
<proteinExistence type="inferred from homology"/>
<dbReference type="InterPro" id="IPR001126">
    <property type="entry name" value="UmuC"/>
</dbReference>
<dbReference type="CDD" id="cd03586">
    <property type="entry name" value="PolY_Pol_IV_kappa"/>
    <property type="match status" value="1"/>
</dbReference>
<sequence>MNAPPRRVAHLDMDAFYASVELLRQPQLRGLPVVVGGRRGSGAAPMALRAYEGRGVVTTSTYEARALGVHSGMSLMRAARQAPDALLLAPNFEAYRHYSALFKSAVVEIAPLMENRGIDEVYIDLTDLDSDSRSLGRRLKEAVHEATGLSCSLGIAANKLLAKIASDLDKPDGLTLLGPEDIVRRVWPLSVATINGIGPKAAARLHGLGIRTIGELAAADEALLDRTFGARLALWLRESANGVDDRPVVTESATKSVSRETTFERDLDARADRPRLSAVLVELCERLAGDLSRKNLAARTIGIKLRYADFHTVTRDLTVPRPVSGAHDILAGARECLRRVALDRRLRLLGVRAGSLSGPSGAAMPGQQAELPFGEQDPRINSV</sequence>
<dbReference type="EC" id="2.7.7.7" evidence="12"/>
<dbReference type="Pfam" id="PF00817">
    <property type="entry name" value="IMS"/>
    <property type="match status" value="1"/>
</dbReference>
<comment type="caution">
    <text evidence="13">The sequence shown here is derived from an EMBL/GenBank/DDBJ whole genome shotgun (WGS) entry which is preliminary data.</text>
</comment>
<evidence type="ECO:0000256" key="8">
    <source>
        <dbReference type="ARBA" id="ARBA00022842"/>
    </source>
</evidence>
<dbReference type="PANTHER" id="PTHR11076:SF33">
    <property type="entry name" value="DNA POLYMERASE KAPPA"/>
    <property type="match status" value="1"/>
</dbReference>
<evidence type="ECO:0000256" key="11">
    <source>
        <dbReference type="ARBA" id="ARBA00049244"/>
    </source>
</evidence>
<keyword evidence="12" id="KW-0238">DNA-binding</keyword>
<dbReference type="GO" id="GO:0006261">
    <property type="term" value="P:DNA-templated DNA replication"/>
    <property type="evidence" value="ECO:0007669"/>
    <property type="project" value="UniProtKB-UniRule"/>
</dbReference>
<keyword evidence="7 12" id="KW-0227">DNA damage</keyword>
<dbReference type="InterPro" id="IPR050116">
    <property type="entry name" value="DNA_polymerase-Y"/>
</dbReference>
<keyword evidence="4 12" id="KW-0548">Nucleotidyltransferase</keyword>
<dbReference type="Pfam" id="PF11799">
    <property type="entry name" value="IMS_C"/>
    <property type="match status" value="1"/>
</dbReference>
<dbReference type="SUPFAM" id="SSF56672">
    <property type="entry name" value="DNA/RNA polymerases"/>
    <property type="match status" value="1"/>
</dbReference>
<keyword evidence="8 12" id="KW-0460">Magnesium</keyword>
<feature type="active site" evidence="12">
    <location>
        <position position="120"/>
    </location>
</feature>
<feature type="binding site" evidence="12">
    <location>
        <position position="12"/>
    </location>
    <ligand>
        <name>Mg(2+)</name>
        <dbReference type="ChEBI" id="CHEBI:18420"/>
    </ligand>
</feature>
<keyword evidence="10 12" id="KW-0234">DNA repair</keyword>
<evidence type="ECO:0000256" key="5">
    <source>
        <dbReference type="ARBA" id="ARBA00022705"/>
    </source>
</evidence>
<keyword evidence="5 12" id="KW-0235">DNA replication</keyword>
<dbReference type="AlphaFoldDB" id="A0A1C2G2S4"/>
<evidence type="ECO:0000256" key="3">
    <source>
        <dbReference type="ARBA" id="ARBA00022679"/>
    </source>
</evidence>
<protein>
    <recommendedName>
        <fullName evidence="12">DNA polymerase IV</fullName>
        <shortName evidence="12">Pol IV</shortName>
        <ecNumber evidence="12">2.7.7.7</ecNumber>
    </recommendedName>
</protein>
<dbReference type="PROSITE" id="PS50173">
    <property type="entry name" value="UMUC"/>
    <property type="match status" value="1"/>
</dbReference>
<comment type="subunit">
    <text evidence="12">Monomer.</text>
</comment>
<dbReference type="InterPro" id="IPR017961">
    <property type="entry name" value="DNA_pol_Y-fam_little_finger"/>
</dbReference>
<dbReference type="InterPro" id="IPR043128">
    <property type="entry name" value="Rev_trsase/Diguanyl_cyclase"/>
</dbReference>
<dbReference type="GO" id="GO:0006281">
    <property type="term" value="P:DNA repair"/>
    <property type="evidence" value="ECO:0007669"/>
    <property type="project" value="UniProtKB-UniRule"/>
</dbReference>
<dbReference type="GO" id="GO:0005829">
    <property type="term" value="C:cytosol"/>
    <property type="evidence" value="ECO:0007669"/>
    <property type="project" value="TreeGrafter"/>
</dbReference>
<dbReference type="STRING" id="163359.A9R16_10425"/>
<dbReference type="Gene3D" id="3.40.1170.60">
    <property type="match status" value="1"/>
</dbReference>
<keyword evidence="3 12" id="KW-0808">Transferase</keyword>
<gene>
    <name evidence="12" type="primary">dinB</name>
    <name evidence="13" type="ORF">C4900_15025</name>
</gene>
<dbReference type="InterPro" id="IPR036775">
    <property type="entry name" value="DNA_pol_Y-fam_lit_finger_sf"/>
</dbReference>
<evidence type="ECO:0000256" key="9">
    <source>
        <dbReference type="ARBA" id="ARBA00022932"/>
    </source>
</evidence>
<feature type="binding site" evidence="12">
    <location>
        <position position="119"/>
    </location>
    <ligand>
        <name>Mg(2+)</name>
        <dbReference type="ChEBI" id="CHEBI:18420"/>
    </ligand>
</feature>
<organism evidence="13 14">
    <name type="scientific">Acidiferrobacter thiooxydans</name>
    <dbReference type="NCBI Taxonomy" id="163359"/>
    <lineage>
        <taxon>Bacteria</taxon>
        <taxon>Pseudomonadati</taxon>
        <taxon>Pseudomonadota</taxon>
        <taxon>Gammaproteobacteria</taxon>
        <taxon>Acidiferrobacterales</taxon>
        <taxon>Acidiferrobacteraceae</taxon>
        <taxon>Acidiferrobacter</taxon>
    </lineage>
</organism>
<comment type="subcellular location">
    <subcellularLocation>
        <location evidence="12">Cytoplasm</location>
    </subcellularLocation>
</comment>
<feature type="site" description="Substrate discrimination" evidence="12">
    <location>
        <position position="17"/>
    </location>
</feature>
<evidence type="ECO:0000256" key="4">
    <source>
        <dbReference type="ARBA" id="ARBA00022695"/>
    </source>
</evidence>
<keyword evidence="9 12" id="KW-0239">DNA-directed DNA polymerase</keyword>
<dbReference type="PANTHER" id="PTHR11076">
    <property type="entry name" value="DNA REPAIR POLYMERASE UMUC / TRANSFERASE FAMILY MEMBER"/>
    <property type="match status" value="1"/>
</dbReference>
<dbReference type="OrthoDB" id="9808813at2"/>
<dbReference type="Gene3D" id="3.30.70.270">
    <property type="match status" value="1"/>
</dbReference>
<evidence type="ECO:0000256" key="7">
    <source>
        <dbReference type="ARBA" id="ARBA00022763"/>
    </source>
</evidence>
<dbReference type="Gene3D" id="1.10.150.20">
    <property type="entry name" value="5' to 3' exonuclease, C-terminal subdomain"/>
    <property type="match status" value="1"/>
</dbReference>
<dbReference type="GO" id="GO:0009432">
    <property type="term" value="P:SOS response"/>
    <property type="evidence" value="ECO:0007669"/>
    <property type="project" value="TreeGrafter"/>
</dbReference>
<evidence type="ECO:0000256" key="12">
    <source>
        <dbReference type="HAMAP-Rule" id="MF_01113"/>
    </source>
</evidence>
<keyword evidence="6 12" id="KW-0479">Metal-binding</keyword>
<evidence type="ECO:0000256" key="2">
    <source>
        <dbReference type="ARBA" id="ARBA00022457"/>
    </source>
</evidence>
<keyword evidence="12" id="KW-0963">Cytoplasm</keyword>
<dbReference type="HAMAP" id="MF_01113">
    <property type="entry name" value="DNApol_IV"/>
    <property type="match status" value="1"/>
</dbReference>
<keyword evidence="2 12" id="KW-0515">Mutator protein</keyword>
<comment type="similarity">
    <text evidence="1 12">Belongs to the DNA polymerase type-Y family.</text>
</comment>
<dbReference type="InterPro" id="IPR022880">
    <property type="entry name" value="DNApol_IV"/>
</dbReference>
<dbReference type="GO" id="GO:0042276">
    <property type="term" value="P:error-prone translesion synthesis"/>
    <property type="evidence" value="ECO:0007669"/>
    <property type="project" value="TreeGrafter"/>
</dbReference>
<accession>A0A1C2G2S4</accession>
<dbReference type="Proteomes" id="UP000253250">
    <property type="component" value="Unassembled WGS sequence"/>
</dbReference>